<feature type="domain" description="Sugar-binding" evidence="5">
    <location>
        <begin position="66"/>
        <end position="310"/>
    </location>
</feature>
<comment type="similarity">
    <text evidence="1">Belongs to the SorC transcriptional regulatory family.</text>
</comment>
<accession>A0ABS0LKS4</accession>
<dbReference type="EMBL" id="JACCEL010000021">
    <property type="protein sequence ID" value="MBG9978842.1"/>
    <property type="molecule type" value="Genomic_DNA"/>
</dbReference>
<comment type="caution">
    <text evidence="7">The sequence shown here is derived from an EMBL/GenBank/DDBJ whole genome shotgun (WGS) entry which is preliminary data.</text>
</comment>
<evidence type="ECO:0000256" key="1">
    <source>
        <dbReference type="ARBA" id="ARBA00010466"/>
    </source>
</evidence>
<dbReference type="Gene3D" id="3.40.50.1360">
    <property type="match status" value="1"/>
</dbReference>
<feature type="domain" description="HTH marR-type" evidence="6">
    <location>
        <begin position="14"/>
        <end position="51"/>
    </location>
</feature>
<keyword evidence="8" id="KW-1185">Reference proteome</keyword>
<dbReference type="InterPro" id="IPR000835">
    <property type="entry name" value="HTH_MarR-typ"/>
</dbReference>
<evidence type="ECO:0000256" key="2">
    <source>
        <dbReference type="ARBA" id="ARBA00023015"/>
    </source>
</evidence>
<evidence type="ECO:0000313" key="7">
    <source>
        <dbReference type="EMBL" id="MBG9978842.1"/>
    </source>
</evidence>
<organism evidence="7 8">
    <name type="scientific">Ruoffia tabacinasalis</name>
    <dbReference type="NCBI Taxonomy" id="87458"/>
    <lineage>
        <taxon>Bacteria</taxon>
        <taxon>Bacillati</taxon>
        <taxon>Bacillota</taxon>
        <taxon>Bacilli</taxon>
        <taxon>Lactobacillales</taxon>
        <taxon>Aerococcaceae</taxon>
        <taxon>Ruoffia</taxon>
    </lineage>
</organism>
<protein>
    <submittedName>
        <fullName evidence="7">Sugar-binding transcriptional regulator</fullName>
    </submittedName>
</protein>
<evidence type="ECO:0000259" key="5">
    <source>
        <dbReference type="Pfam" id="PF04198"/>
    </source>
</evidence>
<dbReference type="Proteomes" id="UP000823401">
    <property type="component" value="Unassembled WGS sequence"/>
</dbReference>
<dbReference type="RefSeq" id="WP_197104892.1">
    <property type="nucleotide sequence ID" value="NZ_JACCEL010000021.1"/>
</dbReference>
<gene>
    <name evidence="7" type="ORF">HYQ42_08555</name>
</gene>
<keyword evidence="3" id="KW-0238">DNA-binding</keyword>
<dbReference type="InterPro" id="IPR036390">
    <property type="entry name" value="WH_DNA-bd_sf"/>
</dbReference>
<dbReference type="PANTHER" id="PTHR34294">
    <property type="entry name" value="TRANSCRIPTIONAL REGULATOR-RELATED"/>
    <property type="match status" value="1"/>
</dbReference>
<dbReference type="InterPro" id="IPR037171">
    <property type="entry name" value="NagB/RpiA_transferase-like"/>
</dbReference>
<name>A0ABS0LKS4_9LACT</name>
<proteinExistence type="inferred from homology"/>
<reference evidence="7 8" key="1">
    <citation type="submission" date="2020-07" db="EMBL/GenBank/DDBJ databases">
        <title>Facklamia lactis sp. nov., isolated from raw milk.</title>
        <authorList>
            <person name="Doll E.V."/>
            <person name="Huptas C."/>
            <person name="Staib L."/>
            <person name="Wenning M."/>
            <person name="Scherer S."/>
        </authorList>
    </citation>
    <scope>NUCLEOTIDE SEQUENCE [LARGE SCALE GENOMIC DNA]</scope>
    <source>
        <strain evidence="7 8">DSM 104272</strain>
    </source>
</reference>
<keyword evidence="2" id="KW-0805">Transcription regulation</keyword>
<dbReference type="Pfam" id="PF04198">
    <property type="entry name" value="Sugar-bind"/>
    <property type="match status" value="1"/>
</dbReference>
<dbReference type="Gene3D" id="1.10.10.60">
    <property type="entry name" value="Homeodomain-like"/>
    <property type="match status" value="1"/>
</dbReference>
<keyword evidence="4" id="KW-0804">Transcription</keyword>
<dbReference type="InterPro" id="IPR007324">
    <property type="entry name" value="Sugar-bd_dom_put"/>
</dbReference>
<dbReference type="SUPFAM" id="SSF100950">
    <property type="entry name" value="NagB/RpiA/CoA transferase-like"/>
    <property type="match status" value="1"/>
</dbReference>
<evidence type="ECO:0000259" key="6">
    <source>
        <dbReference type="Pfam" id="PF12802"/>
    </source>
</evidence>
<evidence type="ECO:0000256" key="4">
    <source>
        <dbReference type="ARBA" id="ARBA00023163"/>
    </source>
</evidence>
<dbReference type="Pfam" id="PF12802">
    <property type="entry name" value="MarR_2"/>
    <property type="match status" value="1"/>
</dbReference>
<dbReference type="SUPFAM" id="SSF46785">
    <property type="entry name" value="Winged helix' DNA-binding domain"/>
    <property type="match status" value="1"/>
</dbReference>
<dbReference type="InterPro" id="IPR051054">
    <property type="entry name" value="SorC_transcr_regulators"/>
</dbReference>
<evidence type="ECO:0000313" key="8">
    <source>
        <dbReference type="Proteomes" id="UP000823401"/>
    </source>
</evidence>
<sequence>MYNRDSLIVQVATLYYKEKLTQATIAKRLHISRPTVSQMLNEAKERGIVTITIHHPDSNLYSQQFSLIEKYNISTAHIANNGSNSNNIKKELGQLCAQYIESRINEFNTLGLGWGSTILEYVNEANYVDSDSLEIIPLIGGIGIQDTHYHSNHLAFRLSEKYNSKVSYFYAPAIAESKEVRDLFASTALYQDIYKKGLEVDIAVLGVGNPIESSTYKILGYFTKEEEDEIRNSGAIGDIVGSFFNEAGDSVYIPVTERMMGITLNDLRNVKEVIVIASGKEKVQSIRTLLNMGVVDHLIIDQEISDALLN</sequence>
<evidence type="ECO:0000256" key="3">
    <source>
        <dbReference type="ARBA" id="ARBA00023125"/>
    </source>
</evidence>